<reference evidence="1" key="1">
    <citation type="submission" date="2012-07" db="EMBL/GenBank/DDBJ databases">
        <authorList>
            <person name="Cummings C."/>
        </authorList>
    </citation>
    <scope>NUCLEOTIDE SEQUENCE</scope>
    <source>
        <strain evidence="1">1330</strain>
    </source>
</reference>
<evidence type="ECO:0000313" key="1">
    <source>
        <dbReference type="EMBL" id="CCJ71782.1"/>
    </source>
</evidence>
<dbReference type="EMBL" id="CAKW01000048">
    <property type="protein sequence ID" value="CCJ71782.1"/>
    <property type="molecule type" value="Genomic_DNA"/>
</dbReference>
<evidence type="ECO:0000313" key="2">
    <source>
        <dbReference type="Proteomes" id="UP000009340"/>
    </source>
</evidence>
<dbReference type="Proteomes" id="UP000009340">
    <property type="component" value="Unassembled WGS sequence"/>
</dbReference>
<gene>
    <name evidence="1" type="ORF">BN137_1128</name>
</gene>
<accession>K8ABZ3</accession>
<comment type="caution">
    <text evidence="1">The sequence shown here is derived from an EMBL/GenBank/DDBJ whole genome shotgun (WGS) entry which is preliminary data.</text>
</comment>
<name>K8ABZ3_9ENTR</name>
<dbReference type="AlphaFoldDB" id="K8ABZ3"/>
<proteinExistence type="predicted"/>
<organism evidence="1 2">
    <name type="scientific">Cronobacter condimenti 1330</name>
    <dbReference type="NCBI Taxonomy" id="1073999"/>
    <lineage>
        <taxon>Bacteria</taxon>
        <taxon>Pseudomonadati</taxon>
        <taxon>Pseudomonadota</taxon>
        <taxon>Gammaproteobacteria</taxon>
        <taxon>Enterobacterales</taxon>
        <taxon>Enterobacteriaceae</taxon>
        <taxon>Cronobacter</taxon>
    </lineage>
</organism>
<sequence length="44" mass="5070">MIIFCRIIISAKAYSLMSLKSILTQLYYSLKAVNDVQIKKRCTT</sequence>
<protein>
    <submittedName>
        <fullName evidence="1">Uncharacterized protein</fullName>
    </submittedName>
</protein>